<dbReference type="CDD" id="cd16913">
    <property type="entry name" value="YkuD_like"/>
    <property type="match status" value="1"/>
</dbReference>
<keyword evidence="3 6" id="KW-0133">Cell shape</keyword>
<dbReference type="GO" id="GO:0071555">
    <property type="term" value="P:cell wall organization"/>
    <property type="evidence" value="ECO:0007669"/>
    <property type="project" value="UniProtKB-UniRule"/>
</dbReference>
<dbReference type="RefSeq" id="WP_058740660.1">
    <property type="nucleotide sequence ID" value="NZ_BAAAWP010000001.1"/>
</dbReference>
<reference evidence="9 10" key="1">
    <citation type="submission" date="2020-05" db="EMBL/GenBank/DDBJ databases">
        <title>Genome Sequencing of Type Strains.</title>
        <authorList>
            <person name="Lemaire J.F."/>
            <person name="Inderbitzin P."/>
            <person name="Gregorio O.A."/>
            <person name="Collins S.B."/>
            <person name="Wespe N."/>
            <person name="Knight-Connoni V."/>
        </authorList>
    </citation>
    <scope>NUCLEOTIDE SEQUENCE [LARGE SCALE GENOMIC DNA]</scope>
    <source>
        <strain evidence="9 10">DSM 20512</strain>
    </source>
</reference>
<feature type="active site" description="Proton donor/acceptor" evidence="6">
    <location>
        <position position="272"/>
    </location>
</feature>
<dbReference type="EMBL" id="JABMCG010000091">
    <property type="protein sequence ID" value="NUU27581.1"/>
    <property type="molecule type" value="Genomic_DNA"/>
</dbReference>
<evidence type="ECO:0000259" key="8">
    <source>
        <dbReference type="PROSITE" id="PS52029"/>
    </source>
</evidence>
<feature type="compositionally biased region" description="Low complexity" evidence="7">
    <location>
        <begin position="33"/>
        <end position="47"/>
    </location>
</feature>
<evidence type="ECO:0000256" key="6">
    <source>
        <dbReference type="PROSITE-ProRule" id="PRU01373"/>
    </source>
</evidence>
<keyword evidence="2" id="KW-0808">Transferase</keyword>
<organism evidence="9 10">
    <name type="scientific">Curtobacterium citreum</name>
    <dbReference type="NCBI Taxonomy" id="2036"/>
    <lineage>
        <taxon>Bacteria</taxon>
        <taxon>Bacillati</taxon>
        <taxon>Actinomycetota</taxon>
        <taxon>Actinomycetes</taxon>
        <taxon>Micrococcales</taxon>
        <taxon>Microbacteriaceae</taxon>
        <taxon>Curtobacterium</taxon>
    </lineage>
</organism>
<feature type="active site" description="Nucleophile" evidence="6">
    <location>
        <position position="284"/>
    </location>
</feature>
<evidence type="ECO:0000256" key="4">
    <source>
        <dbReference type="ARBA" id="ARBA00022984"/>
    </source>
</evidence>
<evidence type="ECO:0000313" key="10">
    <source>
        <dbReference type="Proteomes" id="UP000539146"/>
    </source>
</evidence>
<dbReference type="AlphaFoldDB" id="A0A850DRK2"/>
<sequence length="307" mass="30856">MQRRTWGIALAAVGVVAVAGTVVGVVAAGSAPEPAATRAAAPRSVSPTPSPTPSATPLAAVPAAPSAEQLAALPLAFHDAVVPQLLDGTHVHPENQWTIAVPNAALVALYAEPSASAAPIATLASTVSTIDTPAATAVWGRSPGQDGGMVLVSTPARNRTPGDGGDPTAPSATFAWARAADFTLTSADRMIQVDVAASTVSVVGRDGAVSATEAARLGTPDDPTPTATATYVEAAYVDARVTYTQGNPIILTGAHSSRIPQYGGNAALTALHYYPDPTGSSHGCVRISAEMTKTLAQLPVGTAIQFT</sequence>
<dbReference type="InterPro" id="IPR038063">
    <property type="entry name" value="Transpep_catalytic_dom"/>
</dbReference>
<evidence type="ECO:0000256" key="3">
    <source>
        <dbReference type="ARBA" id="ARBA00022960"/>
    </source>
</evidence>
<evidence type="ECO:0000256" key="5">
    <source>
        <dbReference type="ARBA" id="ARBA00023316"/>
    </source>
</evidence>
<dbReference type="InterPro" id="IPR005490">
    <property type="entry name" value="LD_TPept_cat_dom"/>
</dbReference>
<evidence type="ECO:0000256" key="2">
    <source>
        <dbReference type="ARBA" id="ARBA00022679"/>
    </source>
</evidence>
<keyword evidence="5 6" id="KW-0961">Cell wall biogenesis/degradation</keyword>
<accession>A0A850DRK2</accession>
<dbReference type="GO" id="GO:0008360">
    <property type="term" value="P:regulation of cell shape"/>
    <property type="evidence" value="ECO:0007669"/>
    <property type="project" value="UniProtKB-UniRule"/>
</dbReference>
<evidence type="ECO:0000256" key="7">
    <source>
        <dbReference type="SAM" id="MobiDB-lite"/>
    </source>
</evidence>
<dbReference type="Pfam" id="PF03734">
    <property type="entry name" value="YkuD"/>
    <property type="match status" value="1"/>
</dbReference>
<feature type="domain" description="L,D-TPase catalytic" evidence="8">
    <location>
        <begin position="189"/>
        <end position="307"/>
    </location>
</feature>
<name>A0A850DRK2_9MICO</name>
<dbReference type="UniPathway" id="UPA00219"/>
<dbReference type="GO" id="GO:0009252">
    <property type="term" value="P:peptidoglycan biosynthetic process"/>
    <property type="evidence" value="ECO:0007669"/>
    <property type="project" value="UniProtKB-UniPathway"/>
</dbReference>
<feature type="region of interest" description="Disordered" evidence="7">
    <location>
        <begin position="33"/>
        <end position="58"/>
    </location>
</feature>
<evidence type="ECO:0000313" key="9">
    <source>
        <dbReference type="EMBL" id="NUU27581.1"/>
    </source>
</evidence>
<evidence type="ECO:0000256" key="1">
    <source>
        <dbReference type="ARBA" id="ARBA00004752"/>
    </source>
</evidence>
<dbReference type="SUPFAM" id="SSF141523">
    <property type="entry name" value="L,D-transpeptidase catalytic domain-like"/>
    <property type="match status" value="1"/>
</dbReference>
<gene>
    <name evidence="9" type="ORF">HP467_05565</name>
</gene>
<dbReference type="GO" id="GO:0016740">
    <property type="term" value="F:transferase activity"/>
    <property type="evidence" value="ECO:0007669"/>
    <property type="project" value="UniProtKB-KW"/>
</dbReference>
<dbReference type="PROSITE" id="PS52029">
    <property type="entry name" value="LD_TPASE"/>
    <property type="match status" value="1"/>
</dbReference>
<dbReference type="Proteomes" id="UP000539146">
    <property type="component" value="Unassembled WGS sequence"/>
</dbReference>
<comment type="pathway">
    <text evidence="1 6">Cell wall biogenesis; peptidoglycan biosynthesis.</text>
</comment>
<proteinExistence type="predicted"/>
<keyword evidence="4 6" id="KW-0573">Peptidoglycan synthesis</keyword>
<protein>
    <submittedName>
        <fullName evidence="9">Murein L,D-transpeptidase</fullName>
    </submittedName>
</protein>
<dbReference type="Gene3D" id="2.40.440.10">
    <property type="entry name" value="L,D-transpeptidase catalytic domain-like"/>
    <property type="match status" value="1"/>
</dbReference>
<comment type="caution">
    <text evidence="9">The sequence shown here is derived from an EMBL/GenBank/DDBJ whole genome shotgun (WGS) entry which is preliminary data.</text>
</comment>